<feature type="domain" description="Histidine kinase" evidence="10">
    <location>
        <begin position="301"/>
        <end position="530"/>
    </location>
</feature>
<dbReference type="InterPro" id="IPR035965">
    <property type="entry name" value="PAS-like_dom_sf"/>
</dbReference>
<evidence type="ECO:0000256" key="8">
    <source>
        <dbReference type="ARBA" id="ARBA00023012"/>
    </source>
</evidence>
<dbReference type="InterPro" id="IPR004358">
    <property type="entry name" value="Sig_transdc_His_kin-like_C"/>
</dbReference>
<keyword evidence="5" id="KW-0547">Nucleotide-binding</keyword>
<dbReference type="SUPFAM" id="SSF55874">
    <property type="entry name" value="ATPase domain of HSP90 chaperone/DNA topoisomerase II/histidine kinase"/>
    <property type="match status" value="1"/>
</dbReference>
<comment type="caution">
    <text evidence="12">The sequence shown here is derived from an EMBL/GenBank/DDBJ whole genome shotgun (WGS) entry which is preliminary data.</text>
</comment>
<dbReference type="Pfam" id="PF00989">
    <property type="entry name" value="PAS"/>
    <property type="match status" value="1"/>
</dbReference>
<evidence type="ECO:0000256" key="4">
    <source>
        <dbReference type="ARBA" id="ARBA00022679"/>
    </source>
</evidence>
<keyword evidence="8" id="KW-0902">Two-component regulatory system</keyword>
<dbReference type="Gene3D" id="3.30.450.20">
    <property type="entry name" value="PAS domain"/>
    <property type="match status" value="2"/>
</dbReference>
<organism evidence="12 13">
    <name type="scientific">marine gamma proteobacterium HTCC2143</name>
    <dbReference type="NCBI Taxonomy" id="247633"/>
    <lineage>
        <taxon>Bacteria</taxon>
        <taxon>Pseudomonadati</taxon>
        <taxon>Pseudomonadota</taxon>
        <taxon>Gammaproteobacteria</taxon>
        <taxon>Cellvibrionales</taxon>
        <taxon>Spongiibacteraceae</taxon>
        <taxon>BD1-7 clade</taxon>
    </lineage>
</organism>
<dbReference type="PANTHER" id="PTHR43065">
    <property type="entry name" value="SENSOR HISTIDINE KINASE"/>
    <property type="match status" value="1"/>
</dbReference>
<dbReference type="Gene3D" id="1.10.287.130">
    <property type="match status" value="1"/>
</dbReference>
<dbReference type="NCBIfam" id="TIGR00229">
    <property type="entry name" value="sensory_box"/>
    <property type="match status" value="2"/>
</dbReference>
<name>A0YEF1_9GAMM</name>
<dbReference type="SMART" id="SM00387">
    <property type="entry name" value="HATPase_c"/>
    <property type="match status" value="1"/>
</dbReference>
<dbReference type="CDD" id="cd00130">
    <property type="entry name" value="PAS"/>
    <property type="match status" value="2"/>
</dbReference>
<dbReference type="EMBL" id="AAVT01000006">
    <property type="protein sequence ID" value="EAW30787.1"/>
    <property type="molecule type" value="Genomic_DNA"/>
</dbReference>
<dbReference type="Pfam" id="PF02518">
    <property type="entry name" value="HATPase_c"/>
    <property type="match status" value="1"/>
</dbReference>
<evidence type="ECO:0000259" key="11">
    <source>
        <dbReference type="PROSITE" id="PS50112"/>
    </source>
</evidence>
<gene>
    <name evidence="12" type="ORF">GP2143_02649</name>
</gene>
<feature type="domain" description="PAS" evidence="11">
    <location>
        <begin position="33"/>
        <end position="103"/>
    </location>
</feature>
<dbReference type="Proteomes" id="UP000004931">
    <property type="component" value="Unassembled WGS sequence"/>
</dbReference>
<accession>A0YEF1</accession>
<dbReference type="Pfam" id="PF13426">
    <property type="entry name" value="PAS_9"/>
    <property type="match status" value="1"/>
</dbReference>
<dbReference type="InterPro" id="IPR003594">
    <property type="entry name" value="HATPase_dom"/>
</dbReference>
<keyword evidence="6 12" id="KW-0418">Kinase</keyword>
<dbReference type="InterPro" id="IPR036890">
    <property type="entry name" value="HATPase_C_sf"/>
</dbReference>
<protein>
    <recommendedName>
        <fullName evidence="2">histidine kinase</fullName>
        <ecNumber evidence="2">2.7.13.3</ecNumber>
    </recommendedName>
</protein>
<dbReference type="Gene3D" id="3.30.565.10">
    <property type="entry name" value="Histidine kinase-like ATPase, C-terminal domain"/>
    <property type="match status" value="1"/>
</dbReference>
<evidence type="ECO:0000256" key="3">
    <source>
        <dbReference type="ARBA" id="ARBA00022553"/>
    </source>
</evidence>
<dbReference type="STRING" id="247633.GP2143_02649"/>
<feature type="transmembrane region" description="Helical" evidence="9">
    <location>
        <begin position="6"/>
        <end position="24"/>
    </location>
</feature>
<dbReference type="InterPro" id="IPR005467">
    <property type="entry name" value="His_kinase_dom"/>
</dbReference>
<dbReference type="eggNOG" id="COG5000">
    <property type="taxonomic scope" value="Bacteria"/>
</dbReference>
<dbReference type="AlphaFoldDB" id="A0YEF1"/>
<dbReference type="PRINTS" id="PR00344">
    <property type="entry name" value="BCTRLSENSOR"/>
</dbReference>
<reference evidence="12 13" key="1">
    <citation type="journal article" date="2010" name="J. Bacteriol.">
        <title>Genome sequence of the oligotrophic marine Gammaproteobacterium HTCC2143, isolated from the Oregon Coast.</title>
        <authorList>
            <person name="Oh H.M."/>
            <person name="Kang I."/>
            <person name="Ferriera S."/>
            <person name="Giovannoni S.J."/>
            <person name="Cho J.C."/>
        </authorList>
    </citation>
    <scope>NUCLEOTIDE SEQUENCE [LARGE SCALE GENOMIC DNA]</scope>
    <source>
        <strain evidence="12 13">HTCC2143</strain>
    </source>
</reference>
<keyword evidence="9" id="KW-0472">Membrane</keyword>
<dbReference type="eggNOG" id="COG3852">
    <property type="taxonomic scope" value="Bacteria"/>
</dbReference>
<dbReference type="InterPro" id="IPR013767">
    <property type="entry name" value="PAS_fold"/>
</dbReference>
<dbReference type="EC" id="2.7.13.3" evidence="2"/>
<dbReference type="PANTHER" id="PTHR43065:SF42">
    <property type="entry name" value="TWO-COMPONENT SENSOR PPRA"/>
    <property type="match status" value="1"/>
</dbReference>
<keyword evidence="3" id="KW-0597">Phosphoprotein</keyword>
<sequence>MDKIFISLLIFLVFLIGFLFWFFIKTVKEKDYARSMLASIIDTVGEAIVAADQDGCIIMTNQAAEKMWGYEFNKLVGMNLRDLMPENYRDSHTKGMERYLNTGDAKLLGRRIELEGLHFSGAVFPMEIVISETKIDQVVIFTAALRDISDRIKSARELGHSKLLLETVINTVGEAIITVDKEGSIVMTNQAAADTWGYNLGDLLGMNLRELMPEKYRAAHTSGMARYLGGADAVVLNQRIELEGLHASGAIFPMEILISETNIDDDKLFTAALRNITERKRDERWLYQAQRREAIVALTGGIAHDFNNLHSVILANLRFLKDDLGKVSDDIKEVLADAISATNDSVELTKRLMSYSRNQAVKSKMINVNHLVSELVPFLTSTLGNSINLSTDLSPNNLQIYVDPDQLENAVLNLVLNSKDAMPMGGGIEIKVSSGHSDAINCSGSAVGSDSFLEEGDYVIISVTDNGGGIEVENILAVFEPFFTTKEIGEGSGLGLSMVYGFCQQSNGNCTVDSDVGKATTVTMYIPRCDEG</sequence>
<evidence type="ECO:0000256" key="5">
    <source>
        <dbReference type="ARBA" id="ARBA00022741"/>
    </source>
</evidence>
<dbReference type="InterPro" id="IPR000014">
    <property type="entry name" value="PAS"/>
</dbReference>
<evidence type="ECO:0000313" key="12">
    <source>
        <dbReference type="EMBL" id="EAW30787.1"/>
    </source>
</evidence>
<comment type="catalytic activity">
    <reaction evidence="1">
        <text>ATP + protein L-histidine = ADP + protein N-phospho-L-histidine.</text>
        <dbReference type="EC" id="2.7.13.3"/>
    </reaction>
</comment>
<evidence type="ECO:0000256" key="1">
    <source>
        <dbReference type="ARBA" id="ARBA00000085"/>
    </source>
</evidence>
<dbReference type="SMART" id="SM00091">
    <property type="entry name" value="PAS"/>
    <property type="match status" value="2"/>
</dbReference>
<keyword evidence="9" id="KW-1133">Transmembrane helix</keyword>
<keyword evidence="7" id="KW-0067">ATP-binding</keyword>
<evidence type="ECO:0000313" key="13">
    <source>
        <dbReference type="Proteomes" id="UP000004931"/>
    </source>
</evidence>
<evidence type="ECO:0000256" key="2">
    <source>
        <dbReference type="ARBA" id="ARBA00012438"/>
    </source>
</evidence>
<keyword evidence="9" id="KW-0812">Transmembrane</keyword>
<evidence type="ECO:0000259" key="10">
    <source>
        <dbReference type="PROSITE" id="PS50109"/>
    </source>
</evidence>
<evidence type="ECO:0000256" key="6">
    <source>
        <dbReference type="ARBA" id="ARBA00022777"/>
    </source>
</evidence>
<keyword evidence="4" id="KW-0808">Transferase</keyword>
<dbReference type="PROSITE" id="PS50112">
    <property type="entry name" value="PAS"/>
    <property type="match status" value="2"/>
</dbReference>
<proteinExistence type="predicted"/>
<dbReference type="SUPFAM" id="SSF55785">
    <property type="entry name" value="PYP-like sensor domain (PAS domain)"/>
    <property type="match status" value="2"/>
</dbReference>
<dbReference type="GO" id="GO:0004673">
    <property type="term" value="F:protein histidine kinase activity"/>
    <property type="evidence" value="ECO:0007669"/>
    <property type="project" value="UniProtKB-EC"/>
</dbReference>
<evidence type="ECO:0000256" key="9">
    <source>
        <dbReference type="SAM" id="Phobius"/>
    </source>
</evidence>
<evidence type="ECO:0000256" key="7">
    <source>
        <dbReference type="ARBA" id="ARBA00022840"/>
    </source>
</evidence>
<keyword evidence="13" id="KW-1185">Reference proteome</keyword>
<dbReference type="PROSITE" id="PS50109">
    <property type="entry name" value="HIS_KIN"/>
    <property type="match status" value="1"/>
</dbReference>
<feature type="domain" description="PAS" evidence="11">
    <location>
        <begin position="161"/>
        <end position="231"/>
    </location>
</feature>